<dbReference type="GO" id="GO:0005524">
    <property type="term" value="F:ATP binding"/>
    <property type="evidence" value="ECO:0007669"/>
    <property type="project" value="UniProtKB-KW"/>
</dbReference>
<dbReference type="RefSeq" id="WP_173219290.1">
    <property type="nucleotide sequence ID" value="NZ_CP048104.1"/>
</dbReference>
<evidence type="ECO:0000256" key="4">
    <source>
        <dbReference type="ARBA" id="ARBA00022840"/>
    </source>
</evidence>
<dbReference type="PANTHER" id="PTHR39206:SF1">
    <property type="entry name" value="SLL8004 PROTEIN"/>
    <property type="match status" value="1"/>
</dbReference>
<evidence type="ECO:0000256" key="6">
    <source>
        <dbReference type="ARBA" id="ARBA00048178"/>
    </source>
</evidence>
<evidence type="ECO:0000256" key="3">
    <source>
        <dbReference type="ARBA" id="ARBA00022741"/>
    </source>
</evidence>
<comment type="catalytic activity">
    <reaction evidence="6">
        <text>UDP-N-acetyl-alpha-D-glucosamine + ATP = UDP-N-acetyl-alpha-D-glucosamine 3'-phosphate + ADP + H(+)</text>
        <dbReference type="Rhea" id="RHEA:32671"/>
        <dbReference type="ChEBI" id="CHEBI:15378"/>
        <dbReference type="ChEBI" id="CHEBI:30616"/>
        <dbReference type="ChEBI" id="CHEBI:57705"/>
        <dbReference type="ChEBI" id="CHEBI:64353"/>
        <dbReference type="ChEBI" id="CHEBI:456216"/>
        <dbReference type="EC" id="2.7.1.176"/>
    </reaction>
</comment>
<dbReference type="CDD" id="cd00267">
    <property type="entry name" value="ABC_ATPase"/>
    <property type="match status" value="1"/>
</dbReference>
<dbReference type="SUPFAM" id="SSF52540">
    <property type="entry name" value="P-loop containing nucleoside triphosphate hydrolases"/>
    <property type="match status" value="1"/>
</dbReference>
<comment type="similarity">
    <text evidence="1">Belongs to the zeta toxin family.</text>
</comment>
<dbReference type="EMBL" id="CP048104">
    <property type="protein sequence ID" value="QKG83131.1"/>
    <property type="molecule type" value="Genomic_DNA"/>
</dbReference>
<dbReference type="PANTHER" id="PTHR39206">
    <property type="entry name" value="SLL8004 PROTEIN"/>
    <property type="match status" value="1"/>
</dbReference>
<keyword evidence="9" id="KW-1185">Reference proteome</keyword>
<evidence type="ECO:0000259" key="7">
    <source>
        <dbReference type="Pfam" id="PF06414"/>
    </source>
</evidence>
<dbReference type="KEGG" id="kpul:GXN76_00755"/>
<evidence type="ECO:0000256" key="2">
    <source>
        <dbReference type="ARBA" id="ARBA00011963"/>
    </source>
</evidence>
<proteinExistence type="inferred from homology"/>
<feature type="domain" description="Zeta toxin" evidence="7">
    <location>
        <begin position="7"/>
        <end position="160"/>
    </location>
</feature>
<accession>A0A7D4BN90</accession>
<name>A0A7D4BN90_9BACL</name>
<protein>
    <recommendedName>
        <fullName evidence="5">UDP-N-acetylglucosamine kinase</fullName>
        <ecNumber evidence="2">2.7.1.176</ecNumber>
    </recommendedName>
    <alternativeName>
        <fullName evidence="5">UDP-N-acetylglucosamine kinase</fullName>
    </alternativeName>
</protein>
<reference evidence="8 9" key="1">
    <citation type="submission" date="2020-01" db="EMBL/GenBank/DDBJ databases">
        <authorList>
            <person name="Gulvik C.A."/>
            <person name="Batra D.G."/>
        </authorList>
    </citation>
    <scope>NUCLEOTIDE SEQUENCE [LARGE SCALE GENOMIC DNA]</scope>
    <source>
        <strain evidence="8 9">W9323</strain>
    </source>
</reference>
<dbReference type="AlphaFoldDB" id="A0A7D4BN90"/>
<dbReference type="InterPro" id="IPR027417">
    <property type="entry name" value="P-loop_NTPase"/>
</dbReference>
<organism evidence="8 9">
    <name type="scientific">Kroppenstedtia pulmonis</name>
    <dbReference type="NCBI Taxonomy" id="1380685"/>
    <lineage>
        <taxon>Bacteria</taxon>
        <taxon>Bacillati</taxon>
        <taxon>Bacillota</taxon>
        <taxon>Bacilli</taxon>
        <taxon>Bacillales</taxon>
        <taxon>Thermoactinomycetaceae</taxon>
        <taxon>Kroppenstedtia</taxon>
    </lineage>
</organism>
<evidence type="ECO:0000256" key="1">
    <source>
        <dbReference type="ARBA" id="ARBA00009104"/>
    </source>
</evidence>
<evidence type="ECO:0000313" key="8">
    <source>
        <dbReference type="EMBL" id="QKG83131.1"/>
    </source>
</evidence>
<keyword evidence="4" id="KW-0067">ATP-binding</keyword>
<dbReference type="EC" id="2.7.1.176" evidence="2"/>
<evidence type="ECO:0000256" key="5">
    <source>
        <dbReference type="ARBA" id="ARBA00032897"/>
    </source>
</evidence>
<dbReference type="GO" id="GO:0016301">
    <property type="term" value="F:kinase activity"/>
    <property type="evidence" value="ECO:0007669"/>
    <property type="project" value="InterPro"/>
</dbReference>
<gene>
    <name evidence="8" type="ORF">GXN76_00755</name>
</gene>
<keyword evidence="3" id="KW-0547">Nucleotide-binding</keyword>
<dbReference type="Pfam" id="PF06414">
    <property type="entry name" value="Zeta_toxin"/>
    <property type="match status" value="1"/>
</dbReference>
<dbReference type="InterPro" id="IPR010488">
    <property type="entry name" value="Zeta_toxin_domain"/>
</dbReference>
<dbReference type="Proteomes" id="UP000503088">
    <property type="component" value="Chromosome"/>
</dbReference>
<sequence>MSQACLTVFAGPNGSGKSTLTQKLLDTGIDFGHLLDPDAIARRINPENIRKAALEAARETIQRQRSYLRSRDSFALETTLSGKRETRLIQDAKERGYAITLFYIALNDPRLNIQRVAERVAQGGHNVPTEDILRRYERSMNHLPQAVFLADHVRIYDNSGPTYQKLLAIHKKKVIFCEKSLPDWLERRMPEFRFA</sequence>
<dbReference type="Gene3D" id="3.40.50.300">
    <property type="entry name" value="P-loop containing nucleotide triphosphate hydrolases"/>
    <property type="match status" value="1"/>
</dbReference>
<evidence type="ECO:0000313" key="9">
    <source>
        <dbReference type="Proteomes" id="UP000503088"/>
    </source>
</evidence>